<dbReference type="Proteomes" id="UP001499854">
    <property type="component" value="Unassembled WGS sequence"/>
</dbReference>
<dbReference type="CDD" id="cd19946">
    <property type="entry name" value="GlpA-like_Fer2_BFD-like"/>
    <property type="match status" value="1"/>
</dbReference>
<accession>A0ABP5DG95</accession>
<dbReference type="InterPro" id="IPR023753">
    <property type="entry name" value="FAD/NAD-binding_dom"/>
</dbReference>
<dbReference type="EMBL" id="BAAAQM010000025">
    <property type="protein sequence ID" value="GAA1978581.1"/>
    <property type="molecule type" value="Genomic_DNA"/>
</dbReference>
<dbReference type="SUPFAM" id="SSF51905">
    <property type="entry name" value="FAD/NAD(P)-binding domain"/>
    <property type="match status" value="1"/>
</dbReference>
<comment type="caution">
    <text evidence="3">The sequence shown here is derived from an EMBL/GenBank/DDBJ whole genome shotgun (WGS) entry which is preliminary data.</text>
</comment>
<protein>
    <submittedName>
        <fullName evidence="3">NAD(P)/FAD-dependent oxidoreductase</fullName>
    </submittedName>
</protein>
<keyword evidence="4" id="KW-1185">Reference proteome</keyword>
<dbReference type="RefSeq" id="WP_344658989.1">
    <property type="nucleotide sequence ID" value="NZ_BAAAQM010000025.1"/>
</dbReference>
<dbReference type="PANTHER" id="PTHR42949">
    <property type="entry name" value="ANAEROBIC GLYCEROL-3-PHOSPHATE DEHYDROGENASE SUBUNIT B"/>
    <property type="match status" value="1"/>
</dbReference>
<sequence>MSSEAFDLAVIGAGPAGMAAAATAAEQGLRVALIEGGRQLGGQYFRQPGPGLTAPWLPKLHHGRSRFERLAARVETSPRIEVLFEHQVWAVEPGFTVLTDRGPVTAADVVLATGSYERVVPFPGWDLPGVFTAGGAQALLKGNLVLAGRRVVVAGTGPLLLPVAAGLATAGAKVLGLFEANRIRGYAKHPLPVLTNPAKLVEGIDFARQFIRNRVPVRSGLMVVEAQGTDFLEAVVVARPDGSGRRRIACDALAVGYGLVPQIDLGLTLGCEHRMLADGTVGLRVDTNQRTSVPGFYAAGETAGIAGVETSLVEGEIAGLAVAAAFARSRARQAAVPDAAAAPADLRRRRDRQRGFADVIRVQHPVPAAWRDHLTPDTLVCRCEEVPARAVTEAVEDLGACDARTVKLLTRAGMGWCQGRVCGYAVACLARRDPTEPPAATDLLAAAKRPLARPVPLGVLAEQDRRNK</sequence>
<keyword evidence="1" id="KW-0560">Oxidoreductase</keyword>
<dbReference type="PIRSF" id="PIRSF037495">
    <property type="entry name" value="Opine_OX_OoxA/HcnB"/>
    <property type="match status" value="1"/>
</dbReference>
<evidence type="ECO:0000259" key="2">
    <source>
        <dbReference type="Pfam" id="PF07992"/>
    </source>
</evidence>
<dbReference type="PRINTS" id="PR00411">
    <property type="entry name" value="PNDRDTASEI"/>
</dbReference>
<dbReference type="InterPro" id="IPR017224">
    <property type="entry name" value="Opine_Oxase_asu/HCN_bsu"/>
</dbReference>
<evidence type="ECO:0000313" key="3">
    <source>
        <dbReference type="EMBL" id="GAA1978581.1"/>
    </source>
</evidence>
<dbReference type="PANTHER" id="PTHR42949:SF3">
    <property type="entry name" value="ANAEROBIC GLYCEROL-3-PHOSPHATE DEHYDROGENASE SUBUNIT B"/>
    <property type="match status" value="1"/>
</dbReference>
<proteinExistence type="predicted"/>
<dbReference type="InterPro" id="IPR051691">
    <property type="entry name" value="Metab_Enz_Cyan_OpOx_G3PDH"/>
</dbReference>
<organism evidence="3 4">
    <name type="scientific">Catenulispora subtropica</name>
    <dbReference type="NCBI Taxonomy" id="450798"/>
    <lineage>
        <taxon>Bacteria</taxon>
        <taxon>Bacillati</taxon>
        <taxon>Actinomycetota</taxon>
        <taxon>Actinomycetes</taxon>
        <taxon>Catenulisporales</taxon>
        <taxon>Catenulisporaceae</taxon>
        <taxon>Catenulispora</taxon>
    </lineage>
</organism>
<dbReference type="InterPro" id="IPR041854">
    <property type="entry name" value="BFD-like_2Fe2S-bd_dom_sf"/>
</dbReference>
<feature type="domain" description="FAD/NAD(P)-binding" evidence="2">
    <location>
        <begin position="6"/>
        <end position="306"/>
    </location>
</feature>
<dbReference type="Gene3D" id="1.10.10.1100">
    <property type="entry name" value="BFD-like [2Fe-2S]-binding domain"/>
    <property type="match status" value="1"/>
</dbReference>
<evidence type="ECO:0000256" key="1">
    <source>
        <dbReference type="ARBA" id="ARBA00023002"/>
    </source>
</evidence>
<dbReference type="Pfam" id="PF07992">
    <property type="entry name" value="Pyr_redox_2"/>
    <property type="match status" value="1"/>
</dbReference>
<dbReference type="Gene3D" id="3.50.50.60">
    <property type="entry name" value="FAD/NAD(P)-binding domain"/>
    <property type="match status" value="2"/>
</dbReference>
<dbReference type="PRINTS" id="PR00368">
    <property type="entry name" value="FADPNR"/>
</dbReference>
<gene>
    <name evidence="3" type="ORF">GCM10009838_44240</name>
</gene>
<dbReference type="InterPro" id="IPR036188">
    <property type="entry name" value="FAD/NAD-bd_sf"/>
</dbReference>
<reference evidence="4" key="1">
    <citation type="journal article" date="2019" name="Int. J. Syst. Evol. Microbiol.">
        <title>The Global Catalogue of Microorganisms (GCM) 10K type strain sequencing project: providing services to taxonomists for standard genome sequencing and annotation.</title>
        <authorList>
            <consortium name="The Broad Institute Genomics Platform"/>
            <consortium name="The Broad Institute Genome Sequencing Center for Infectious Disease"/>
            <person name="Wu L."/>
            <person name="Ma J."/>
        </authorList>
    </citation>
    <scope>NUCLEOTIDE SEQUENCE [LARGE SCALE GENOMIC DNA]</scope>
    <source>
        <strain evidence="4">JCM 16013</strain>
    </source>
</reference>
<evidence type="ECO:0000313" key="4">
    <source>
        <dbReference type="Proteomes" id="UP001499854"/>
    </source>
</evidence>
<name>A0ABP5DG95_9ACTN</name>